<dbReference type="InterPro" id="IPR006652">
    <property type="entry name" value="Kelch_1"/>
</dbReference>
<dbReference type="EMBL" id="CAJNOM010000077">
    <property type="protein sequence ID" value="CAF0992902.1"/>
    <property type="molecule type" value="Genomic_DNA"/>
</dbReference>
<dbReference type="InterPro" id="IPR023631">
    <property type="entry name" value="Amidase_dom"/>
</dbReference>
<dbReference type="PANTHER" id="PTHR42678:SF34">
    <property type="entry name" value="OS04G0183300 PROTEIN"/>
    <property type="match status" value="1"/>
</dbReference>
<gene>
    <name evidence="3" type="ORF">BJG266_LOCUS15246</name>
    <name evidence="4" type="ORF">QVE165_LOCUS14496</name>
</gene>
<dbReference type="PANTHER" id="PTHR42678">
    <property type="entry name" value="AMIDASE"/>
    <property type="match status" value="1"/>
</dbReference>
<dbReference type="OrthoDB" id="421993at2759"/>
<accession>A0A814G2J4</accession>
<dbReference type="EMBL" id="CAJNOI010000067">
    <property type="protein sequence ID" value="CAF0988231.1"/>
    <property type="molecule type" value="Genomic_DNA"/>
</dbReference>
<proteinExistence type="predicted"/>
<dbReference type="SUPFAM" id="SSF117281">
    <property type="entry name" value="Kelch motif"/>
    <property type="match status" value="1"/>
</dbReference>
<dbReference type="InterPro" id="IPR036928">
    <property type="entry name" value="AS_sf"/>
</dbReference>
<dbReference type="Pfam" id="PF01425">
    <property type="entry name" value="Amidase"/>
    <property type="match status" value="1"/>
</dbReference>
<dbReference type="SUPFAM" id="SSF75304">
    <property type="entry name" value="Amidase signature (AS) enzymes"/>
    <property type="match status" value="1"/>
</dbReference>
<name>A0A814G2J4_9BILA</name>
<evidence type="ECO:0000313" key="3">
    <source>
        <dbReference type="EMBL" id="CAF0988231.1"/>
    </source>
</evidence>
<keyword evidence="1" id="KW-0880">Kelch repeat</keyword>
<evidence type="ECO:0000313" key="4">
    <source>
        <dbReference type="EMBL" id="CAF0992902.1"/>
    </source>
</evidence>
<evidence type="ECO:0000313" key="6">
    <source>
        <dbReference type="Proteomes" id="UP000663877"/>
    </source>
</evidence>
<dbReference type="Gene3D" id="2.120.10.80">
    <property type="entry name" value="Kelch-type beta propeller"/>
    <property type="match status" value="1"/>
</dbReference>
<dbReference type="Proteomes" id="UP000663877">
    <property type="component" value="Unassembled WGS sequence"/>
</dbReference>
<protein>
    <recommendedName>
        <fullName evidence="2">Amidase domain-containing protein</fullName>
    </recommendedName>
</protein>
<comment type="caution">
    <text evidence="3">The sequence shown here is derived from an EMBL/GenBank/DDBJ whole genome shotgun (WGS) entry which is preliminary data.</text>
</comment>
<evidence type="ECO:0000259" key="2">
    <source>
        <dbReference type="Pfam" id="PF01425"/>
    </source>
</evidence>
<dbReference type="SMART" id="SM00612">
    <property type="entry name" value="Kelch"/>
    <property type="match status" value="3"/>
</dbReference>
<evidence type="ECO:0000256" key="1">
    <source>
        <dbReference type="ARBA" id="ARBA00022441"/>
    </source>
</evidence>
<evidence type="ECO:0000313" key="5">
    <source>
        <dbReference type="Proteomes" id="UP000663832"/>
    </source>
</evidence>
<dbReference type="Pfam" id="PF24681">
    <property type="entry name" value="Kelch_KLHDC2_KLHL20_DRC7"/>
    <property type="match status" value="1"/>
</dbReference>
<keyword evidence="5" id="KW-1185">Reference proteome</keyword>
<reference evidence="3" key="1">
    <citation type="submission" date="2021-02" db="EMBL/GenBank/DDBJ databases">
        <authorList>
            <person name="Nowell W R."/>
        </authorList>
    </citation>
    <scope>NUCLEOTIDE SEQUENCE</scope>
</reference>
<organism evidence="3 6">
    <name type="scientific">Adineta steineri</name>
    <dbReference type="NCBI Taxonomy" id="433720"/>
    <lineage>
        <taxon>Eukaryota</taxon>
        <taxon>Metazoa</taxon>
        <taxon>Spiralia</taxon>
        <taxon>Gnathifera</taxon>
        <taxon>Rotifera</taxon>
        <taxon>Eurotatoria</taxon>
        <taxon>Bdelloidea</taxon>
        <taxon>Adinetida</taxon>
        <taxon>Adinetidae</taxon>
        <taxon>Adineta</taxon>
    </lineage>
</organism>
<dbReference type="InterPro" id="IPR015915">
    <property type="entry name" value="Kelch-typ_b-propeller"/>
</dbReference>
<dbReference type="AlphaFoldDB" id="A0A814G2J4"/>
<dbReference type="Gene3D" id="3.90.1300.10">
    <property type="entry name" value="Amidase signature (AS) domain"/>
    <property type="match status" value="1"/>
</dbReference>
<feature type="domain" description="Amidase" evidence="2">
    <location>
        <begin position="33"/>
        <end position="471"/>
    </location>
</feature>
<sequence>MCTKPSTAFDLLSATIQSLNEALNNGNLTSEILVEACLARIELYDKAGPYINALITVNPDCIAQARERDAQRHTASFQDNPLYGIPFVVKDNYDTAGLVTTGGSIILNNSVPQVNAFVIQKLLDRGAILLGKANMSELGLSYGRSGYSSAGGLTLNPYNLKRNVSGSSGGSAAAVAARFSPFSLGTDTCGSILSPASVTGLVGIRPTLGLTSRTGVILLSLSFDTTGPMAFNVRDAALVLDALVGKDTSDAATQDQPDHIVSYAAHLDVKVLQGARIGVVLNFRGGNPDVDRVHDESVECLKTNGAQMIPIQLPQIYERLWQEVLEPVLEAEFKDQFERYLSTLGPKQPHTLAEFIQRNESQPINPERLTMLKTNLTTPLFNSPKYARILSVVIPQLRADLQSIIKSQHLNALMMPTICCPASSRFDQQPDPTYVCHMDDPDIPKYIAGAMGFPQITVPAGIATGDLPVGQTTQLPNYSCSENNASIQFILSSSSHSAWNSTSNCSLQQCNISSNGNNSCLLSSTPCFDYRTINNISYCAPGVLCSILETCNNITQTCSSNNSICIVNSCCSPQAVCLPFSAIQICERGWFSTGNMANARYRHTESVLSNGKVLVTGGFNGTSALNNAELYDPTTGTWTATGNMANARDWHTASVLLNGKVLVNGGFGITGYLNSAELYDPPTGTWTSTGNMSIARYKHTASVLSNGKVLVTAGFNTNIGYLHSAELYDLSTGTWTTTSNMANKRQEHTASVLSNGKVLVISGYNGTSALGSAELY</sequence>
<dbReference type="Proteomes" id="UP000663832">
    <property type="component" value="Unassembled WGS sequence"/>
</dbReference>